<evidence type="ECO:0000313" key="3">
    <source>
        <dbReference type="Proteomes" id="UP000789901"/>
    </source>
</evidence>
<sequence>MSENVSEIKGDLKEFNHEDFQDIQGLSKSSDELSEIKHTYSKTNDKYYDKFNRENFINKFKNNHTWCSLFCDLDHFQKINKQYTCEVGNQILIELENLIKKNCIFDKDELEIYEEFERYGGFERYGEKFIIFLIDIDLDLAHEIAEKIRSSVETHRINFNEIKPQSITLSIGVSGMNSSVKSYKDLLNHAEEACKTAKEYGRNQVVIWENEQISIRMYINYSDLYLKIYDNTYSFVYKPNDRKGSMYFFHSVIF</sequence>
<dbReference type="InterPro" id="IPR050469">
    <property type="entry name" value="Diguanylate_Cyclase"/>
</dbReference>
<dbReference type="SUPFAM" id="SSF55073">
    <property type="entry name" value="Nucleotide cyclase"/>
    <property type="match status" value="1"/>
</dbReference>
<dbReference type="Gene3D" id="3.30.70.270">
    <property type="match status" value="1"/>
</dbReference>
<organism evidence="2 3">
    <name type="scientific">Gigaspora margarita</name>
    <dbReference type="NCBI Taxonomy" id="4874"/>
    <lineage>
        <taxon>Eukaryota</taxon>
        <taxon>Fungi</taxon>
        <taxon>Fungi incertae sedis</taxon>
        <taxon>Mucoromycota</taxon>
        <taxon>Glomeromycotina</taxon>
        <taxon>Glomeromycetes</taxon>
        <taxon>Diversisporales</taxon>
        <taxon>Gigasporaceae</taxon>
        <taxon>Gigaspora</taxon>
    </lineage>
</organism>
<dbReference type="NCBIfam" id="TIGR00254">
    <property type="entry name" value="GGDEF"/>
    <property type="match status" value="1"/>
</dbReference>
<dbReference type="CDD" id="cd01949">
    <property type="entry name" value="GGDEF"/>
    <property type="match status" value="1"/>
</dbReference>
<dbReference type="InterPro" id="IPR000160">
    <property type="entry name" value="GGDEF_dom"/>
</dbReference>
<dbReference type="EMBL" id="CAJVQB010007965">
    <property type="protein sequence ID" value="CAG8711962.1"/>
    <property type="molecule type" value="Genomic_DNA"/>
</dbReference>
<evidence type="ECO:0000259" key="1">
    <source>
        <dbReference type="PROSITE" id="PS50887"/>
    </source>
</evidence>
<keyword evidence="3" id="KW-1185">Reference proteome</keyword>
<proteinExistence type="predicted"/>
<accession>A0ABN7V076</accession>
<gene>
    <name evidence="2" type="ORF">GMARGA_LOCUS12818</name>
</gene>
<dbReference type="Pfam" id="PF00990">
    <property type="entry name" value="GGDEF"/>
    <property type="match status" value="1"/>
</dbReference>
<comment type="caution">
    <text evidence="2">The sequence shown here is derived from an EMBL/GenBank/DDBJ whole genome shotgun (WGS) entry which is preliminary data.</text>
</comment>
<dbReference type="PANTHER" id="PTHR45138:SF9">
    <property type="entry name" value="DIGUANYLATE CYCLASE DGCM-RELATED"/>
    <property type="match status" value="1"/>
</dbReference>
<dbReference type="InterPro" id="IPR043128">
    <property type="entry name" value="Rev_trsase/Diguanyl_cyclase"/>
</dbReference>
<dbReference type="PROSITE" id="PS50887">
    <property type="entry name" value="GGDEF"/>
    <property type="match status" value="1"/>
</dbReference>
<dbReference type="InterPro" id="IPR029787">
    <property type="entry name" value="Nucleotide_cyclase"/>
</dbReference>
<protein>
    <submittedName>
        <fullName evidence="2">46465_t:CDS:1</fullName>
    </submittedName>
</protein>
<reference evidence="2 3" key="1">
    <citation type="submission" date="2021-06" db="EMBL/GenBank/DDBJ databases">
        <authorList>
            <person name="Kallberg Y."/>
            <person name="Tangrot J."/>
            <person name="Rosling A."/>
        </authorList>
    </citation>
    <scope>NUCLEOTIDE SEQUENCE [LARGE SCALE GENOMIC DNA]</scope>
    <source>
        <strain evidence="2 3">120-4 pot B 10/14</strain>
    </source>
</reference>
<dbReference type="Proteomes" id="UP000789901">
    <property type="component" value="Unassembled WGS sequence"/>
</dbReference>
<dbReference type="SMART" id="SM00267">
    <property type="entry name" value="GGDEF"/>
    <property type="match status" value="1"/>
</dbReference>
<name>A0ABN7V076_GIGMA</name>
<dbReference type="PANTHER" id="PTHR45138">
    <property type="entry name" value="REGULATORY COMPONENTS OF SENSORY TRANSDUCTION SYSTEM"/>
    <property type="match status" value="1"/>
</dbReference>
<feature type="domain" description="GGDEF" evidence="1">
    <location>
        <begin position="64"/>
        <end position="210"/>
    </location>
</feature>
<evidence type="ECO:0000313" key="2">
    <source>
        <dbReference type="EMBL" id="CAG8711962.1"/>
    </source>
</evidence>